<dbReference type="Proteomes" id="UP000823201">
    <property type="component" value="Unassembled WGS sequence"/>
</dbReference>
<sequence>MMWIDIVFSGGGVKGFAFIGALNKLEQNGFQFKRTAGTSAGAIVAALLAAGYKAAEMKKLMEQMDTSHLIDPRSPVSFPLFKWLRVYFRMGLYKGDGLEKWLIDVLAAKNVHTFSDLEPGALKIIVTDASRGRMIVIPDDLSDYGIDPALFSVARAVRMSAGLPFFFEPLPLVAESGEKSLIVDGGLLSNFPLWLFDQGGQNPPRPYLGIQTVKSLAYQSPAPIQNAVELFRGIFTAMREAYDEKTIKKLKDSNIIVIPVANVATEDFNISVGERDRLYALGEDETEVFLKKWSY</sequence>
<gene>
    <name evidence="4" type="ORF">JOC27_002161</name>
</gene>
<dbReference type="RefSeq" id="WP_239530252.1">
    <property type="nucleotide sequence ID" value="NZ_CBCRXA010000021.1"/>
</dbReference>
<dbReference type="PANTHER" id="PTHR46394:SF1">
    <property type="entry name" value="PNPLA DOMAIN-CONTAINING PROTEIN"/>
    <property type="match status" value="1"/>
</dbReference>
<keyword evidence="2" id="KW-0442">Lipid degradation</keyword>
<dbReference type="Gene3D" id="3.40.1090.10">
    <property type="entry name" value="Cytosolic phospholipase A2 catalytic domain"/>
    <property type="match status" value="2"/>
</dbReference>
<protein>
    <submittedName>
        <fullName evidence="4">NTE family protein</fullName>
    </submittedName>
</protein>
<dbReference type="EMBL" id="JAFBEV010000021">
    <property type="protein sequence ID" value="MBM7658699.1"/>
    <property type="molecule type" value="Genomic_DNA"/>
</dbReference>
<feature type="short sequence motif" description="GXSXG" evidence="2">
    <location>
        <begin position="37"/>
        <end position="41"/>
    </location>
</feature>
<keyword evidence="2" id="KW-0378">Hydrolase</keyword>
<dbReference type="PANTHER" id="PTHR46394">
    <property type="entry name" value="ANNEXIN"/>
    <property type="match status" value="1"/>
</dbReference>
<dbReference type="Pfam" id="PF01734">
    <property type="entry name" value="Patatin"/>
    <property type="match status" value="1"/>
</dbReference>
<feature type="active site" description="Proton acceptor" evidence="2">
    <location>
        <position position="184"/>
    </location>
</feature>
<keyword evidence="1 2" id="KW-0443">Lipid metabolism</keyword>
<evidence type="ECO:0000313" key="4">
    <source>
        <dbReference type="EMBL" id="MBM7658699.1"/>
    </source>
</evidence>
<feature type="domain" description="PNPLA" evidence="3">
    <location>
        <begin position="6"/>
        <end position="197"/>
    </location>
</feature>
<feature type="short sequence motif" description="GXGXXG" evidence="2">
    <location>
        <begin position="10"/>
        <end position="15"/>
    </location>
</feature>
<dbReference type="InterPro" id="IPR052580">
    <property type="entry name" value="Lipid_Hydrolase"/>
</dbReference>
<evidence type="ECO:0000256" key="2">
    <source>
        <dbReference type="PROSITE-ProRule" id="PRU01161"/>
    </source>
</evidence>
<evidence type="ECO:0000256" key="1">
    <source>
        <dbReference type="ARBA" id="ARBA00023098"/>
    </source>
</evidence>
<accession>A0ABS2QA89</accession>
<evidence type="ECO:0000259" key="3">
    <source>
        <dbReference type="PROSITE" id="PS51635"/>
    </source>
</evidence>
<keyword evidence="5" id="KW-1185">Reference proteome</keyword>
<evidence type="ECO:0000313" key="5">
    <source>
        <dbReference type="Proteomes" id="UP000823201"/>
    </source>
</evidence>
<dbReference type="SUPFAM" id="SSF52151">
    <property type="entry name" value="FabD/lysophospholipase-like"/>
    <property type="match status" value="1"/>
</dbReference>
<proteinExistence type="predicted"/>
<reference evidence="4 5" key="1">
    <citation type="submission" date="2021-01" db="EMBL/GenBank/DDBJ databases">
        <title>Genomic Encyclopedia of Type Strains, Phase IV (KMG-IV): sequencing the most valuable type-strain genomes for metagenomic binning, comparative biology and taxonomic classification.</title>
        <authorList>
            <person name="Goeker M."/>
        </authorList>
    </citation>
    <scope>NUCLEOTIDE SEQUENCE [LARGE SCALE GENOMIC DNA]</scope>
    <source>
        <strain evidence="4 5">DSM 100968</strain>
    </source>
</reference>
<organism evidence="4 5">
    <name type="scientific">Sporolactobacillus spathodeae</name>
    <dbReference type="NCBI Taxonomy" id="1465502"/>
    <lineage>
        <taxon>Bacteria</taxon>
        <taxon>Bacillati</taxon>
        <taxon>Bacillota</taxon>
        <taxon>Bacilli</taxon>
        <taxon>Bacillales</taxon>
        <taxon>Sporolactobacillaceae</taxon>
        <taxon>Sporolactobacillus</taxon>
    </lineage>
</organism>
<dbReference type="PROSITE" id="PS51635">
    <property type="entry name" value="PNPLA"/>
    <property type="match status" value="1"/>
</dbReference>
<dbReference type="CDD" id="cd07207">
    <property type="entry name" value="Pat_ExoU_VipD_like"/>
    <property type="match status" value="1"/>
</dbReference>
<feature type="short sequence motif" description="DGA/G" evidence="2">
    <location>
        <begin position="184"/>
        <end position="186"/>
    </location>
</feature>
<feature type="active site" description="Nucleophile" evidence="2">
    <location>
        <position position="39"/>
    </location>
</feature>
<dbReference type="InterPro" id="IPR016035">
    <property type="entry name" value="Acyl_Trfase/lysoPLipase"/>
</dbReference>
<dbReference type="InterPro" id="IPR002641">
    <property type="entry name" value="PNPLA_dom"/>
</dbReference>
<name>A0ABS2QA89_9BACL</name>
<comment type="caution">
    <text evidence="4">The sequence shown here is derived from an EMBL/GenBank/DDBJ whole genome shotgun (WGS) entry which is preliminary data.</text>
</comment>